<dbReference type="PANTHER" id="PTHR34154:SF3">
    <property type="entry name" value="ALKALI-SENSITIVE LINKAGE PROTEIN 1"/>
    <property type="match status" value="1"/>
</dbReference>
<feature type="region of interest" description="Disordered" evidence="1">
    <location>
        <begin position="84"/>
        <end position="128"/>
    </location>
</feature>
<dbReference type="InterPro" id="IPR017853">
    <property type="entry name" value="GH"/>
</dbReference>
<dbReference type="Pfam" id="PF11790">
    <property type="entry name" value="Glyco_hydro_cc"/>
    <property type="match status" value="1"/>
</dbReference>
<dbReference type="InterPro" id="IPR053183">
    <property type="entry name" value="ASL1"/>
</dbReference>
<dbReference type="InterPro" id="IPR024655">
    <property type="entry name" value="Asl1_glyco_hydro_catalytic"/>
</dbReference>
<comment type="caution">
    <text evidence="4">The sequence shown here is derived from an EMBL/GenBank/DDBJ whole genome shotgun (WGS) entry which is preliminary data.</text>
</comment>
<evidence type="ECO:0000256" key="2">
    <source>
        <dbReference type="SAM" id="SignalP"/>
    </source>
</evidence>
<accession>A0A4S4KJI4</accession>
<dbReference type="PANTHER" id="PTHR34154">
    <property type="entry name" value="ALKALI-SENSITIVE LINKAGE PROTEIN 1"/>
    <property type="match status" value="1"/>
</dbReference>
<dbReference type="SUPFAM" id="SSF51445">
    <property type="entry name" value="(Trans)glycosidases"/>
    <property type="match status" value="1"/>
</dbReference>
<evidence type="ECO:0000256" key="1">
    <source>
        <dbReference type="SAM" id="MobiDB-lite"/>
    </source>
</evidence>
<dbReference type="GO" id="GO:0009277">
    <property type="term" value="C:fungal-type cell wall"/>
    <property type="evidence" value="ECO:0007669"/>
    <property type="project" value="TreeGrafter"/>
</dbReference>
<name>A0A4S4KJI4_9APHY</name>
<feature type="compositionally biased region" description="Low complexity" evidence="1">
    <location>
        <begin position="84"/>
        <end position="117"/>
    </location>
</feature>
<dbReference type="AlphaFoldDB" id="A0A4S4KJI4"/>
<feature type="chain" id="PRO_5020266523" description="Asl1-like glycosyl hydrolase catalytic domain-containing protein" evidence="2">
    <location>
        <begin position="29"/>
        <end position="365"/>
    </location>
</feature>
<evidence type="ECO:0000313" key="4">
    <source>
        <dbReference type="EMBL" id="THG98558.1"/>
    </source>
</evidence>
<dbReference type="EMBL" id="SGPJ01000113">
    <property type="protein sequence ID" value="THG98558.1"/>
    <property type="molecule type" value="Genomic_DNA"/>
</dbReference>
<dbReference type="Proteomes" id="UP000309038">
    <property type="component" value="Unassembled WGS sequence"/>
</dbReference>
<keyword evidence="5" id="KW-1185">Reference proteome</keyword>
<feature type="domain" description="Asl1-like glycosyl hydrolase catalytic" evidence="3">
    <location>
        <begin position="127"/>
        <end position="358"/>
    </location>
</feature>
<proteinExistence type="predicted"/>
<dbReference type="Gene3D" id="3.20.20.80">
    <property type="entry name" value="Glycosidases"/>
    <property type="match status" value="1"/>
</dbReference>
<organism evidence="4 5">
    <name type="scientific">Hermanssonia centrifuga</name>
    <dbReference type="NCBI Taxonomy" id="98765"/>
    <lineage>
        <taxon>Eukaryota</taxon>
        <taxon>Fungi</taxon>
        <taxon>Dikarya</taxon>
        <taxon>Basidiomycota</taxon>
        <taxon>Agaricomycotina</taxon>
        <taxon>Agaricomycetes</taxon>
        <taxon>Polyporales</taxon>
        <taxon>Meruliaceae</taxon>
        <taxon>Hermanssonia</taxon>
    </lineage>
</organism>
<sequence>MAGKLLNLLALTSVVLYASTYIATPVNALSSGHQHLNRQISHEILAKRNKLNSNVKRCKQRPPTSISVSSVISSSIPTSSVVISTAPVSSPKPSSSAAQAPSPSKTVSTTPSSTPTGTGNGGNKKVGLAWANGPTSDLQFYATGSVNWVYSWDPYTPDPDNKYNLEYMPMLWGPNQVNDFESVVKAGYAKYILGFNEPNESGQSNLSPQAAATLWQQHIEPKRALGYQTCSPATSSNPNGFTWMQNFFTACDGGCTVDFICVHWYDVLASDFQTYVEKWHTTYNKDIFITEFAPQNFNGGAQPSLGDIWNFYQTVMPWIQQTSYIKGAFPFGFMHDMSNVNIADQLMATSGQPTDLGYYIINGNY</sequence>
<evidence type="ECO:0000313" key="5">
    <source>
        <dbReference type="Proteomes" id="UP000309038"/>
    </source>
</evidence>
<dbReference type="GO" id="GO:0071966">
    <property type="term" value="P:fungal-type cell wall polysaccharide metabolic process"/>
    <property type="evidence" value="ECO:0007669"/>
    <property type="project" value="TreeGrafter"/>
</dbReference>
<protein>
    <recommendedName>
        <fullName evidence="3">Asl1-like glycosyl hydrolase catalytic domain-containing protein</fullName>
    </recommendedName>
</protein>
<feature type="signal peptide" evidence="2">
    <location>
        <begin position="1"/>
        <end position="28"/>
    </location>
</feature>
<reference evidence="4 5" key="1">
    <citation type="submission" date="2019-02" db="EMBL/GenBank/DDBJ databases">
        <title>Genome sequencing of the rare red list fungi Phlebia centrifuga.</title>
        <authorList>
            <person name="Buettner E."/>
            <person name="Kellner H."/>
        </authorList>
    </citation>
    <scope>NUCLEOTIDE SEQUENCE [LARGE SCALE GENOMIC DNA]</scope>
    <source>
        <strain evidence="4 5">DSM 108282</strain>
    </source>
</reference>
<evidence type="ECO:0000259" key="3">
    <source>
        <dbReference type="Pfam" id="PF11790"/>
    </source>
</evidence>
<keyword evidence="2" id="KW-0732">Signal</keyword>
<gene>
    <name evidence="4" type="ORF">EW026_g3647</name>
</gene>